<dbReference type="InterPro" id="IPR001387">
    <property type="entry name" value="Cro/C1-type_HTH"/>
</dbReference>
<keyword evidence="1" id="KW-0805">Transcription regulation</keyword>
<dbReference type="Pfam" id="PF00717">
    <property type="entry name" value="Peptidase_S24"/>
    <property type="match status" value="1"/>
</dbReference>
<dbReference type="PANTHER" id="PTHR40661:SF3">
    <property type="entry name" value="FELS-1 PROPHAGE TRANSCRIPTIONAL REGULATOR"/>
    <property type="match status" value="1"/>
</dbReference>
<evidence type="ECO:0000256" key="2">
    <source>
        <dbReference type="ARBA" id="ARBA00023125"/>
    </source>
</evidence>
<accession>A0A1B7XER7</accession>
<feature type="domain" description="HTH cro/C1-type" evidence="4">
    <location>
        <begin position="25"/>
        <end position="68"/>
    </location>
</feature>
<evidence type="ECO:0000256" key="3">
    <source>
        <dbReference type="ARBA" id="ARBA00023163"/>
    </source>
</evidence>
<protein>
    <submittedName>
        <fullName evidence="5">Transcriptional regulator</fullName>
    </submittedName>
</protein>
<evidence type="ECO:0000256" key="1">
    <source>
        <dbReference type="ARBA" id="ARBA00023015"/>
    </source>
</evidence>
<dbReference type="Gene3D" id="1.10.260.40">
    <property type="entry name" value="lambda repressor-like DNA-binding domains"/>
    <property type="match status" value="1"/>
</dbReference>
<dbReference type="PROSITE" id="PS50943">
    <property type="entry name" value="HTH_CROC1"/>
    <property type="match status" value="1"/>
</dbReference>
<dbReference type="EMBL" id="JXMS01000009">
    <property type="protein sequence ID" value="OBQ52662.1"/>
    <property type="molecule type" value="Genomic_DNA"/>
</dbReference>
<dbReference type="InterPro" id="IPR015927">
    <property type="entry name" value="Peptidase_S24_S26A/B/C"/>
</dbReference>
<dbReference type="InterPro" id="IPR010982">
    <property type="entry name" value="Lambda_DNA-bd_dom_sf"/>
</dbReference>
<dbReference type="InterPro" id="IPR039418">
    <property type="entry name" value="LexA-like"/>
</dbReference>
<keyword evidence="2" id="KW-0238">DNA-binding</keyword>
<dbReference type="InterPro" id="IPR036286">
    <property type="entry name" value="LexA/Signal_pep-like_sf"/>
</dbReference>
<sequence>MNNDYSEEEWQLQEFITETIGLVGSVAKLAEIAGVSARTVYAWKKGERHPNRQNLRRLRSYLDTVAEQTESSTELYFPHYSGAERRGTHELSGRHDTVEVQLDSNGSTFLAPPSGPEGHQDEFIFVDKAEARPSAGGGSLATSDSSDGRYAFRLDWILHKTQDANSLKIMEVMGRSMESTLHNGDLCLVNQSDKNLVEDRVYVVRLDDEIYVKRFSRIPGKYLFRGDNRELAYQDIEIDPRDESRSWEVIGRVIWAGKDL</sequence>
<dbReference type="GO" id="GO:0003677">
    <property type="term" value="F:DNA binding"/>
    <property type="evidence" value="ECO:0007669"/>
    <property type="project" value="UniProtKB-KW"/>
</dbReference>
<evidence type="ECO:0000313" key="5">
    <source>
        <dbReference type="EMBL" id="OBQ52662.1"/>
    </source>
</evidence>
<keyword evidence="3" id="KW-0804">Transcription</keyword>
<reference evidence="5 6" key="1">
    <citation type="submission" date="2015-01" db="EMBL/GenBank/DDBJ databases">
        <title>Desulfovibrio sp. JC271 draft genome sequence.</title>
        <authorList>
            <person name="Shivani Y."/>
            <person name="Subhash Y."/>
            <person name="Sasikala C."/>
            <person name="Ramana C.V."/>
        </authorList>
    </citation>
    <scope>NUCLEOTIDE SEQUENCE [LARGE SCALE GENOMIC DNA]</scope>
    <source>
        <strain evidence="5 6">JC271</strain>
    </source>
</reference>
<dbReference type="Gene3D" id="2.10.109.10">
    <property type="entry name" value="Umud Fragment, subunit A"/>
    <property type="match status" value="1"/>
</dbReference>
<evidence type="ECO:0000313" key="6">
    <source>
        <dbReference type="Proteomes" id="UP000091979"/>
    </source>
</evidence>
<dbReference type="RefSeq" id="WP_066854067.1">
    <property type="nucleotide sequence ID" value="NZ_JXMS01000009.1"/>
</dbReference>
<dbReference type="PATRIC" id="fig|1560234.3.peg.3322"/>
<name>A0A1B7XER7_9BACT</name>
<proteinExistence type="predicted"/>
<dbReference type="SUPFAM" id="SSF47413">
    <property type="entry name" value="lambda repressor-like DNA-binding domains"/>
    <property type="match status" value="1"/>
</dbReference>
<dbReference type="SUPFAM" id="SSF51306">
    <property type="entry name" value="LexA/Signal peptidase"/>
    <property type="match status" value="1"/>
</dbReference>
<keyword evidence="6" id="KW-1185">Reference proteome</keyword>
<dbReference type="STRING" id="1560234.SP90_06725"/>
<dbReference type="PANTHER" id="PTHR40661">
    <property type="match status" value="1"/>
</dbReference>
<dbReference type="CDD" id="cd06529">
    <property type="entry name" value="S24_LexA-like"/>
    <property type="match status" value="1"/>
</dbReference>
<dbReference type="Proteomes" id="UP000091979">
    <property type="component" value="Unassembled WGS sequence"/>
</dbReference>
<dbReference type="AlphaFoldDB" id="A0A1B7XER7"/>
<evidence type="ECO:0000259" key="4">
    <source>
        <dbReference type="PROSITE" id="PS50943"/>
    </source>
</evidence>
<dbReference type="Pfam" id="PF01381">
    <property type="entry name" value="HTH_3"/>
    <property type="match status" value="1"/>
</dbReference>
<organism evidence="5 6">
    <name type="scientific">Halodesulfovibrio spirochaetisodalis</name>
    <dbReference type="NCBI Taxonomy" id="1560234"/>
    <lineage>
        <taxon>Bacteria</taxon>
        <taxon>Pseudomonadati</taxon>
        <taxon>Thermodesulfobacteriota</taxon>
        <taxon>Desulfovibrionia</taxon>
        <taxon>Desulfovibrionales</taxon>
        <taxon>Desulfovibrionaceae</taxon>
        <taxon>Halodesulfovibrio</taxon>
    </lineage>
</organism>
<comment type="caution">
    <text evidence="5">The sequence shown here is derived from an EMBL/GenBank/DDBJ whole genome shotgun (WGS) entry which is preliminary data.</text>
</comment>
<dbReference type="CDD" id="cd00093">
    <property type="entry name" value="HTH_XRE"/>
    <property type="match status" value="1"/>
</dbReference>
<gene>
    <name evidence="5" type="ORF">SP90_06725</name>
</gene>